<dbReference type="InterPro" id="IPR027417">
    <property type="entry name" value="P-loop_NTPase"/>
</dbReference>
<accession>A0A964RNI0</accession>
<dbReference type="SUPFAM" id="SSF50494">
    <property type="entry name" value="Trypsin-like serine proteases"/>
    <property type="match status" value="1"/>
</dbReference>
<dbReference type="InterPro" id="IPR009003">
    <property type="entry name" value="Peptidase_S1_PA"/>
</dbReference>
<evidence type="ECO:0008006" key="3">
    <source>
        <dbReference type="Google" id="ProtNLM"/>
    </source>
</evidence>
<dbReference type="RefSeq" id="WP_160359662.1">
    <property type="nucleotide sequence ID" value="NZ_WSRQ01000022.1"/>
</dbReference>
<dbReference type="Gene3D" id="3.40.50.300">
    <property type="entry name" value="P-loop containing nucleotide triphosphate hydrolases"/>
    <property type="match status" value="1"/>
</dbReference>
<proteinExistence type="predicted"/>
<reference evidence="1" key="1">
    <citation type="submission" date="2019-12" db="EMBL/GenBank/DDBJ databases">
        <title>Microbes associate with the intestines of laboratory mice.</title>
        <authorList>
            <person name="Navarre W."/>
            <person name="Wong E."/>
        </authorList>
    </citation>
    <scope>NUCLEOTIDE SEQUENCE</scope>
    <source>
        <strain evidence="1">NM79_F5</strain>
    </source>
</reference>
<sequence>MIDKERIEECVVQVECVNKLNPEDKTLGTGFFIKNNTVITASHVINKYYSNTEEYYINIIPIKLINSRVIKATGVKETKRNNFISILEIEEEVEIVNPLRFITDYLIERDNKYFTFGFPELKRLVGHPVENTVGTTINPNQSKKADWDLMLGSDRLENFEGFSGAPVIINNMLIGIIQTQSDANGRALSIAMSSIEMIKEFIPEEYYINLYEYINEEYSRSIDKLLCAELDEKNFISRILKENEYGKSTDFEKALTDEKNYLILAEPGGGKSNLLLKAIRIINKKRIGSEFKLPILLKLREYGINYDSIESGIFFEINKYINDISSETISKLIKKGRMTILLDGLDEIKNENYGAFLSDIRSLLLNYYGNKFIITCRKNVYANEIDNQVIKLNLQQLIAKDIREYFIAKCGYIIPSNYNIDLLKVPLLLNIASEVVKKNGNLPKCRVKLYRDFVDELIQKWNLKKGNRINISTKMKISKIISFISYKTFEENFITEYQLWDLINSQFDYTNLDEIIEYVLNIGILERSNDDKIWFKHRTYKEYFAALYIIHEINYNKLEQEIDRIVNDRQYSEVIVFMSGLFENWEKQNVFLDYILKKNLKLYVQCVEEKNNLSESLIKLSQDEYCNLYLYTVLKTYKDIIDIYFPSIKEKFNPYKYNRPEENNLCIIGNISNDKTYVHYMYVIKRDGEELELLNTQGFQECVNKFYREVRSFDTKYLNLDLSNLSLDSAREVAIIDIKEQVKKLIEKQLLFESDYLKCERLLEISRKIPSENRTEIVKMLEWVNHKIDESPIKCDSYQYNGIELISLKYYLDDLCKRKIDFQECILPQQDLQMQGTSCFTRDLYSGERILERLKYFFVYGKKSITEMIEINFYELRNTMPSYFNLPYKYVVNYSFREQKSNNYSFSDIVFEYYYTPSETSEEEVELVKVENRVEIGREIIDKLHQTYEENKYLGSATITSTSINTILDNDALRKYVYGILKHNVEFIFGKL</sequence>
<comment type="caution">
    <text evidence="1">The sequence shown here is derived from an EMBL/GenBank/DDBJ whole genome shotgun (WGS) entry which is preliminary data.</text>
</comment>
<gene>
    <name evidence="1" type="ORF">GKZ28_14055</name>
</gene>
<dbReference type="Gene3D" id="2.40.10.10">
    <property type="entry name" value="Trypsin-like serine proteases"/>
    <property type="match status" value="2"/>
</dbReference>
<organism evidence="1 2">
    <name type="scientific">Clostridium chromiireducens</name>
    <dbReference type="NCBI Taxonomy" id="225345"/>
    <lineage>
        <taxon>Bacteria</taxon>
        <taxon>Bacillati</taxon>
        <taxon>Bacillota</taxon>
        <taxon>Clostridia</taxon>
        <taxon>Eubacteriales</taxon>
        <taxon>Clostridiaceae</taxon>
        <taxon>Clostridium</taxon>
    </lineage>
</organism>
<dbReference type="SUPFAM" id="SSF52540">
    <property type="entry name" value="P-loop containing nucleoside triphosphate hydrolases"/>
    <property type="match status" value="1"/>
</dbReference>
<evidence type="ECO:0000313" key="2">
    <source>
        <dbReference type="Proteomes" id="UP000656077"/>
    </source>
</evidence>
<dbReference type="Proteomes" id="UP000656077">
    <property type="component" value="Unassembled WGS sequence"/>
</dbReference>
<name>A0A964RNI0_9CLOT</name>
<dbReference type="AlphaFoldDB" id="A0A964RNI0"/>
<dbReference type="PANTHER" id="PTHR46312:SF2">
    <property type="entry name" value="NUCLEOTIDE-BINDING OLIGOMERIZATION DOMAIN-CONTAINING PROTEIN 2-LIKE"/>
    <property type="match status" value="1"/>
</dbReference>
<evidence type="ECO:0000313" key="1">
    <source>
        <dbReference type="EMBL" id="MVX64818.1"/>
    </source>
</evidence>
<dbReference type="PANTHER" id="PTHR46312">
    <property type="entry name" value="NACHT DOMAIN-CONTAINING PROTEIN"/>
    <property type="match status" value="1"/>
</dbReference>
<dbReference type="EMBL" id="WSRQ01000022">
    <property type="protein sequence ID" value="MVX64818.1"/>
    <property type="molecule type" value="Genomic_DNA"/>
</dbReference>
<dbReference type="InterPro" id="IPR043504">
    <property type="entry name" value="Peptidase_S1_PA_chymotrypsin"/>
</dbReference>
<protein>
    <recommendedName>
        <fullName evidence="3">NACHT domain-containing protein</fullName>
    </recommendedName>
</protein>